<accession>A0ABS8T7N9</accession>
<sequence length="66" mass="7494">MGILLVLPQKHDFVFKLSRGVIPEALEESGKGRSNVPVQIHKDPSETWATMNGFSMLEDLTYHRKL</sequence>
<gene>
    <name evidence="1" type="ORF">HAX54_004853</name>
</gene>
<evidence type="ECO:0000313" key="2">
    <source>
        <dbReference type="Proteomes" id="UP000823775"/>
    </source>
</evidence>
<name>A0ABS8T7N9_DATST</name>
<keyword evidence="2" id="KW-1185">Reference proteome</keyword>
<dbReference type="Proteomes" id="UP000823775">
    <property type="component" value="Unassembled WGS sequence"/>
</dbReference>
<comment type="caution">
    <text evidence="1">The sequence shown here is derived from an EMBL/GenBank/DDBJ whole genome shotgun (WGS) entry which is preliminary data.</text>
</comment>
<organism evidence="1 2">
    <name type="scientific">Datura stramonium</name>
    <name type="common">Jimsonweed</name>
    <name type="synonym">Common thornapple</name>
    <dbReference type="NCBI Taxonomy" id="4076"/>
    <lineage>
        <taxon>Eukaryota</taxon>
        <taxon>Viridiplantae</taxon>
        <taxon>Streptophyta</taxon>
        <taxon>Embryophyta</taxon>
        <taxon>Tracheophyta</taxon>
        <taxon>Spermatophyta</taxon>
        <taxon>Magnoliopsida</taxon>
        <taxon>eudicotyledons</taxon>
        <taxon>Gunneridae</taxon>
        <taxon>Pentapetalae</taxon>
        <taxon>asterids</taxon>
        <taxon>lamiids</taxon>
        <taxon>Solanales</taxon>
        <taxon>Solanaceae</taxon>
        <taxon>Solanoideae</taxon>
        <taxon>Datureae</taxon>
        <taxon>Datura</taxon>
    </lineage>
</organism>
<feature type="non-terminal residue" evidence="1">
    <location>
        <position position="66"/>
    </location>
</feature>
<protein>
    <submittedName>
        <fullName evidence="1">Uncharacterized protein</fullName>
    </submittedName>
</protein>
<reference evidence="1 2" key="1">
    <citation type="journal article" date="2021" name="BMC Genomics">
        <title>Datura genome reveals duplications of psychoactive alkaloid biosynthetic genes and high mutation rate following tissue culture.</title>
        <authorList>
            <person name="Rajewski A."/>
            <person name="Carter-House D."/>
            <person name="Stajich J."/>
            <person name="Litt A."/>
        </authorList>
    </citation>
    <scope>NUCLEOTIDE SEQUENCE [LARGE SCALE GENOMIC DNA]</scope>
    <source>
        <strain evidence="1">AR-01</strain>
    </source>
</reference>
<proteinExistence type="predicted"/>
<evidence type="ECO:0000313" key="1">
    <source>
        <dbReference type="EMBL" id="MCD7467429.1"/>
    </source>
</evidence>
<dbReference type="EMBL" id="JACEIK010001227">
    <property type="protein sequence ID" value="MCD7467429.1"/>
    <property type="molecule type" value="Genomic_DNA"/>
</dbReference>